<evidence type="ECO:0000313" key="2">
    <source>
        <dbReference type="EMBL" id="MBK1882121.1"/>
    </source>
</evidence>
<protein>
    <recommendedName>
        <fullName evidence="4">Orc1-like AAA ATPase domain-containing protein</fullName>
    </recommendedName>
</protein>
<feature type="compositionally biased region" description="Basic and acidic residues" evidence="1">
    <location>
        <begin position="552"/>
        <end position="573"/>
    </location>
</feature>
<name>A0A934S7A9_9BACT</name>
<sequence>MVSAHPFQILFESFGRLPVDHAENVNREAYETLLDVLKVPTESVGRCVLLRAPRAGHGKTHLLSRLQHQLVGSHEFISLQPSSGTRITASTVIEDAIRRLTRTLPASGGLTAMDLLVRKLFAFSLQPLVRSGEVPCQDRDGALGALKNRPIETFDFHHPNAVTAQWARENFEVLGPRLGMELAQQCGIPVRDVTFWLDSMFRFASTPLDYPSRMQTLAQAVLGAEMTEGVAMDRLEAILGLLASQQRVVLVADELEGFSADETAALKLSAFIGALRQSVDRLDVILSLNQDIWDSAFLPRLSGGLADRLSEVLVELKPLSEDEIIALLNSRAPGLGEQVRAHIDTSDLHARGLIRAAGEAWVNAARARSSQPVEPISEAPVAEPTVPAAQPVEPEVEYTEVEYSAPTEAEIAPPEPPAEPELPAEEEDFSSPFTIAAEPAVEEKPVDSPFMAVAEVEESSWEAPVEDSPFQIAEEPVVTEVEPAFEPEKAPSPFEAIASDASPFTAVPDQPEPAQPEEDLSQPIFEEKPPIAEETPVQSQPDTAPKPSEVAGDQKRVDDLLRQFRERYGRGSL</sequence>
<evidence type="ECO:0000313" key="3">
    <source>
        <dbReference type="Proteomes" id="UP000603141"/>
    </source>
</evidence>
<dbReference type="RefSeq" id="WP_200268948.1">
    <property type="nucleotide sequence ID" value="NZ_JAENIJ010000008.1"/>
</dbReference>
<gene>
    <name evidence="2" type="ORF">JIN85_06835</name>
</gene>
<dbReference type="InterPro" id="IPR027417">
    <property type="entry name" value="P-loop_NTPase"/>
</dbReference>
<reference evidence="2" key="1">
    <citation type="submission" date="2021-01" db="EMBL/GenBank/DDBJ databases">
        <title>Modified the classification status of verrucomicrobia.</title>
        <authorList>
            <person name="Feng X."/>
        </authorList>
    </citation>
    <scope>NUCLEOTIDE SEQUENCE</scope>
    <source>
        <strain evidence="2">KCTC 22041</strain>
    </source>
</reference>
<comment type="caution">
    <text evidence="2">The sequence shown here is derived from an EMBL/GenBank/DDBJ whole genome shotgun (WGS) entry which is preliminary data.</text>
</comment>
<accession>A0A934S7A9</accession>
<organism evidence="2 3">
    <name type="scientific">Luteolibacter pohnpeiensis</name>
    <dbReference type="NCBI Taxonomy" id="454153"/>
    <lineage>
        <taxon>Bacteria</taxon>
        <taxon>Pseudomonadati</taxon>
        <taxon>Verrucomicrobiota</taxon>
        <taxon>Verrucomicrobiia</taxon>
        <taxon>Verrucomicrobiales</taxon>
        <taxon>Verrucomicrobiaceae</taxon>
        <taxon>Luteolibacter</taxon>
    </lineage>
</organism>
<dbReference type="EMBL" id="JAENIJ010000008">
    <property type="protein sequence ID" value="MBK1882121.1"/>
    <property type="molecule type" value="Genomic_DNA"/>
</dbReference>
<dbReference type="SUPFAM" id="SSF52540">
    <property type="entry name" value="P-loop containing nucleoside triphosphate hydrolases"/>
    <property type="match status" value="1"/>
</dbReference>
<feature type="region of interest" description="Disordered" evidence="1">
    <location>
        <begin position="482"/>
        <end position="573"/>
    </location>
</feature>
<dbReference type="Proteomes" id="UP000603141">
    <property type="component" value="Unassembled WGS sequence"/>
</dbReference>
<evidence type="ECO:0008006" key="4">
    <source>
        <dbReference type="Google" id="ProtNLM"/>
    </source>
</evidence>
<evidence type="ECO:0000256" key="1">
    <source>
        <dbReference type="SAM" id="MobiDB-lite"/>
    </source>
</evidence>
<dbReference type="AlphaFoldDB" id="A0A934S7A9"/>
<proteinExistence type="predicted"/>
<keyword evidence="3" id="KW-1185">Reference proteome</keyword>